<feature type="region of interest" description="Disordered" evidence="1">
    <location>
        <begin position="41"/>
        <end position="82"/>
    </location>
</feature>
<protein>
    <submittedName>
        <fullName evidence="2">Uncharacterized protein</fullName>
    </submittedName>
</protein>
<feature type="compositionally biased region" description="Basic and acidic residues" evidence="1">
    <location>
        <begin position="133"/>
        <end position="142"/>
    </location>
</feature>
<evidence type="ECO:0000313" key="3">
    <source>
        <dbReference type="Proteomes" id="UP000521872"/>
    </source>
</evidence>
<gene>
    <name evidence="2" type="ORF">D9613_007945</name>
</gene>
<feature type="compositionally biased region" description="Acidic residues" evidence="1">
    <location>
        <begin position="145"/>
        <end position="157"/>
    </location>
</feature>
<evidence type="ECO:0000256" key="1">
    <source>
        <dbReference type="SAM" id="MobiDB-lite"/>
    </source>
</evidence>
<evidence type="ECO:0000313" key="2">
    <source>
        <dbReference type="EMBL" id="KAF4614193.1"/>
    </source>
</evidence>
<dbReference type="EMBL" id="JAACJL010000045">
    <property type="protein sequence ID" value="KAF4614193.1"/>
    <property type="molecule type" value="Genomic_DNA"/>
</dbReference>
<comment type="caution">
    <text evidence="2">The sequence shown here is derived from an EMBL/GenBank/DDBJ whole genome shotgun (WGS) entry which is preliminary data.</text>
</comment>
<reference evidence="2 3" key="1">
    <citation type="submission" date="2019-12" db="EMBL/GenBank/DDBJ databases">
        <authorList>
            <person name="Floudas D."/>
            <person name="Bentzer J."/>
            <person name="Ahren D."/>
            <person name="Johansson T."/>
            <person name="Persson P."/>
            <person name="Tunlid A."/>
        </authorList>
    </citation>
    <scope>NUCLEOTIDE SEQUENCE [LARGE SCALE GENOMIC DNA]</scope>
    <source>
        <strain evidence="2 3">CBS 102.39</strain>
    </source>
</reference>
<accession>A0A8H4QNS2</accession>
<dbReference type="AlphaFoldDB" id="A0A8H4QNS2"/>
<dbReference type="Proteomes" id="UP000521872">
    <property type="component" value="Unassembled WGS sequence"/>
</dbReference>
<proteinExistence type="predicted"/>
<feature type="region of interest" description="Disordered" evidence="1">
    <location>
        <begin position="1"/>
        <end position="25"/>
    </location>
</feature>
<feature type="compositionally biased region" description="Polar residues" evidence="1">
    <location>
        <begin position="7"/>
        <end position="25"/>
    </location>
</feature>
<keyword evidence="3" id="KW-1185">Reference proteome</keyword>
<organism evidence="2 3">
    <name type="scientific">Agrocybe pediades</name>
    <dbReference type="NCBI Taxonomy" id="84607"/>
    <lineage>
        <taxon>Eukaryota</taxon>
        <taxon>Fungi</taxon>
        <taxon>Dikarya</taxon>
        <taxon>Basidiomycota</taxon>
        <taxon>Agaricomycotina</taxon>
        <taxon>Agaricomycetes</taxon>
        <taxon>Agaricomycetidae</taxon>
        <taxon>Agaricales</taxon>
        <taxon>Agaricineae</taxon>
        <taxon>Strophariaceae</taxon>
        <taxon>Agrocybe</taxon>
    </lineage>
</organism>
<sequence length="232" mass="26063">MPGLYDSSMSSADFETFTPSPGKNMEFNSSHHAELYYSLSSSAHPHHHHPAESPRYFIHSSTRSKSPRNRRDMEEEYDYPIGVEDLEFEDDDAYSADDLSEDEMLFDDPEIWMESLEMEDADEESAVDARYFDASDLYEKPGEGLQDEEGGEEESSAEDVSITALISSSEKVETPSPRLRDTFGESISGHRQTEPEGSPVGGNLDVPKGKNHTRTSSFANLFFGPRIRSRSN</sequence>
<feature type="compositionally biased region" description="Basic and acidic residues" evidence="1">
    <location>
        <begin position="170"/>
        <end position="183"/>
    </location>
</feature>
<feature type="region of interest" description="Disordered" evidence="1">
    <location>
        <begin position="133"/>
        <end position="217"/>
    </location>
</feature>
<name>A0A8H4QNS2_9AGAR</name>